<dbReference type="PANTHER" id="PTHR43877">
    <property type="entry name" value="AMINOALKYLPHOSPHONATE N-ACETYLTRANSFERASE-RELATED-RELATED"/>
    <property type="match status" value="1"/>
</dbReference>
<accession>A0A0F0KBI3</accession>
<dbReference type="Gene3D" id="3.40.630.30">
    <property type="match status" value="1"/>
</dbReference>
<dbReference type="InterPro" id="IPR016181">
    <property type="entry name" value="Acyl_CoA_acyltransferase"/>
</dbReference>
<dbReference type="GeneID" id="94443844"/>
<sequence>MRSDTQRTQTDDAGARDARPEIVIAPITESDAGEVLTLQRAAFVSEAQIYGSADMPPLTQTLAEVEAELRAGDGLTARIDGRLVGAIRFVEDDDGVLLIGRIAIAPDSQGEGIGRSLLEAAERSSSAEVAELFTGSLSEANIRLYESVGYREHERIPQGDGTDQVFLRKPLHQVGDPSERGASG</sequence>
<dbReference type="PATRIC" id="fig|104336.4.peg.3378"/>
<dbReference type="GO" id="GO:0016747">
    <property type="term" value="F:acyltransferase activity, transferring groups other than amino-acyl groups"/>
    <property type="evidence" value="ECO:0007669"/>
    <property type="project" value="InterPro"/>
</dbReference>
<evidence type="ECO:0000313" key="5">
    <source>
        <dbReference type="EMBL" id="KJL18228.1"/>
    </source>
</evidence>
<dbReference type="InterPro" id="IPR000182">
    <property type="entry name" value="GNAT_dom"/>
</dbReference>
<organism evidence="5 6">
    <name type="scientific">Microbacterium foliorum</name>
    <dbReference type="NCBI Taxonomy" id="104336"/>
    <lineage>
        <taxon>Bacteria</taxon>
        <taxon>Bacillati</taxon>
        <taxon>Actinomycetota</taxon>
        <taxon>Actinomycetes</taxon>
        <taxon>Micrococcales</taxon>
        <taxon>Microbacteriaceae</taxon>
        <taxon>Microbacterium</taxon>
    </lineage>
</organism>
<dbReference type="Proteomes" id="UP000033572">
    <property type="component" value="Unassembled WGS sequence"/>
</dbReference>
<dbReference type="AlphaFoldDB" id="A0A0F0KBI3"/>
<name>A0A0F0KBI3_9MICO</name>
<dbReference type="KEGG" id="mfol:DXT68_05530"/>
<evidence type="ECO:0000259" key="4">
    <source>
        <dbReference type="PROSITE" id="PS51186"/>
    </source>
</evidence>
<dbReference type="RefSeq" id="WP_082069063.1">
    <property type="nucleotide sequence ID" value="NZ_CP031425.1"/>
</dbReference>
<keyword evidence="6" id="KW-1185">Reference proteome</keyword>
<proteinExistence type="predicted"/>
<keyword evidence="2" id="KW-0012">Acyltransferase</keyword>
<evidence type="ECO:0000256" key="1">
    <source>
        <dbReference type="ARBA" id="ARBA00022679"/>
    </source>
</evidence>
<dbReference type="SUPFAM" id="SSF55729">
    <property type="entry name" value="Acyl-CoA N-acyltransferases (Nat)"/>
    <property type="match status" value="1"/>
</dbReference>
<protein>
    <submittedName>
        <fullName evidence="5">Acetyltransferase (GNAT) family protein</fullName>
    </submittedName>
</protein>
<gene>
    <name evidence="5" type="ORF">RN50_03337</name>
</gene>
<evidence type="ECO:0000256" key="2">
    <source>
        <dbReference type="ARBA" id="ARBA00023315"/>
    </source>
</evidence>
<dbReference type="InterPro" id="IPR050832">
    <property type="entry name" value="Bact_Acetyltransf"/>
</dbReference>
<dbReference type="EMBL" id="JYIU01000046">
    <property type="protein sequence ID" value="KJL18228.1"/>
    <property type="molecule type" value="Genomic_DNA"/>
</dbReference>
<evidence type="ECO:0000313" key="6">
    <source>
        <dbReference type="Proteomes" id="UP000033572"/>
    </source>
</evidence>
<reference evidence="5 6" key="1">
    <citation type="submission" date="2015-02" db="EMBL/GenBank/DDBJ databases">
        <title>Draft genome sequences of ten Microbacterium spp. with emphasis on heavy metal contaminated environments.</title>
        <authorList>
            <person name="Corretto E."/>
        </authorList>
    </citation>
    <scope>NUCLEOTIDE SEQUENCE [LARGE SCALE GENOMIC DNA]</scope>
    <source>
        <strain evidence="5 6">DSM 12966</strain>
    </source>
</reference>
<feature type="region of interest" description="Disordered" evidence="3">
    <location>
        <begin position="1"/>
        <end position="20"/>
    </location>
</feature>
<feature type="domain" description="N-acetyltransferase" evidence="4">
    <location>
        <begin position="22"/>
        <end position="172"/>
    </location>
</feature>
<dbReference type="Pfam" id="PF13508">
    <property type="entry name" value="Acetyltransf_7"/>
    <property type="match status" value="1"/>
</dbReference>
<keyword evidence="1 5" id="KW-0808">Transferase</keyword>
<dbReference type="PROSITE" id="PS51186">
    <property type="entry name" value="GNAT"/>
    <property type="match status" value="1"/>
</dbReference>
<evidence type="ECO:0000256" key="3">
    <source>
        <dbReference type="SAM" id="MobiDB-lite"/>
    </source>
</evidence>
<dbReference type="CDD" id="cd04301">
    <property type="entry name" value="NAT_SF"/>
    <property type="match status" value="1"/>
</dbReference>
<feature type="region of interest" description="Disordered" evidence="3">
    <location>
        <begin position="155"/>
        <end position="184"/>
    </location>
</feature>
<comment type="caution">
    <text evidence="5">The sequence shown here is derived from an EMBL/GenBank/DDBJ whole genome shotgun (WGS) entry which is preliminary data.</text>
</comment>